<evidence type="ECO:0000313" key="2">
    <source>
        <dbReference type="Proteomes" id="UP001066276"/>
    </source>
</evidence>
<dbReference type="Proteomes" id="UP001066276">
    <property type="component" value="Chromosome 9"/>
</dbReference>
<gene>
    <name evidence="1" type="ORF">NDU88_006416</name>
</gene>
<proteinExistence type="predicted"/>
<evidence type="ECO:0000313" key="1">
    <source>
        <dbReference type="EMBL" id="KAJ1109047.1"/>
    </source>
</evidence>
<organism evidence="1 2">
    <name type="scientific">Pleurodeles waltl</name>
    <name type="common">Iberian ribbed newt</name>
    <dbReference type="NCBI Taxonomy" id="8319"/>
    <lineage>
        <taxon>Eukaryota</taxon>
        <taxon>Metazoa</taxon>
        <taxon>Chordata</taxon>
        <taxon>Craniata</taxon>
        <taxon>Vertebrata</taxon>
        <taxon>Euteleostomi</taxon>
        <taxon>Amphibia</taxon>
        <taxon>Batrachia</taxon>
        <taxon>Caudata</taxon>
        <taxon>Salamandroidea</taxon>
        <taxon>Salamandridae</taxon>
        <taxon>Pleurodelinae</taxon>
        <taxon>Pleurodeles</taxon>
    </lineage>
</organism>
<name>A0AAV7MZF6_PLEWA</name>
<accession>A0AAV7MZF6</accession>
<dbReference type="EMBL" id="JANPWB010000013">
    <property type="protein sequence ID" value="KAJ1109047.1"/>
    <property type="molecule type" value="Genomic_DNA"/>
</dbReference>
<dbReference type="AlphaFoldDB" id="A0AAV7MZF6"/>
<reference evidence="1" key="1">
    <citation type="journal article" date="2022" name="bioRxiv">
        <title>Sequencing and chromosome-scale assembly of the giantPleurodeles waltlgenome.</title>
        <authorList>
            <person name="Brown T."/>
            <person name="Elewa A."/>
            <person name="Iarovenko S."/>
            <person name="Subramanian E."/>
            <person name="Araus A.J."/>
            <person name="Petzold A."/>
            <person name="Susuki M."/>
            <person name="Suzuki K.-i.T."/>
            <person name="Hayashi T."/>
            <person name="Toyoda A."/>
            <person name="Oliveira C."/>
            <person name="Osipova E."/>
            <person name="Leigh N.D."/>
            <person name="Simon A."/>
            <person name="Yun M.H."/>
        </authorList>
    </citation>
    <scope>NUCLEOTIDE SEQUENCE</scope>
    <source>
        <strain evidence="1">20211129_DDA</strain>
        <tissue evidence="1">Liver</tissue>
    </source>
</reference>
<keyword evidence="2" id="KW-1185">Reference proteome</keyword>
<comment type="caution">
    <text evidence="1">The sequence shown here is derived from an EMBL/GenBank/DDBJ whole genome shotgun (WGS) entry which is preliminary data.</text>
</comment>
<protein>
    <submittedName>
        <fullName evidence="1">Uncharacterized protein</fullName>
    </submittedName>
</protein>
<sequence>MCKTKGLTGVQQPYLTGRLPRKVRLDGTPAVSLPSGRLRGSTDIGRVLSGWAAGGADMRPTSVRKTPKTPFVLAAALTSVSGV</sequence>